<evidence type="ECO:0000313" key="2">
    <source>
        <dbReference type="Proteomes" id="UP000244913"/>
    </source>
</evidence>
<name>A0A2T9J1W7_9CAUL</name>
<reference evidence="1 2" key="1">
    <citation type="submission" date="2018-04" db="EMBL/GenBank/DDBJ databases">
        <title>The genome sequence of Caulobacter sp. 736.</title>
        <authorList>
            <person name="Gao J."/>
            <person name="Sun J."/>
        </authorList>
    </citation>
    <scope>NUCLEOTIDE SEQUENCE [LARGE SCALE GENOMIC DNA]</scope>
    <source>
        <strain evidence="1 2">736</strain>
    </source>
</reference>
<keyword evidence="2" id="KW-1185">Reference proteome</keyword>
<dbReference type="EMBL" id="QDKP01000058">
    <property type="protein sequence ID" value="PVM74074.1"/>
    <property type="molecule type" value="Genomic_DNA"/>
</dbReference>
<protein>
    <submittedName>
        <fullName evidence="1">Uncharacterized protein</fullName>
    </submittedName>
</protein>
<dbReference type="Proteomes" id="UP000244913">
    <property type="component" value="Unassembled WGS sequence"/>
</dbReference>
<sequence length="300" mass="33533">MLEADDYAKLSVGNFDADEQLIVQRLVADDVILRQEIAEQGLTSLGDVVVSFTYDELRDFVIAYNLIGGVTDSNADALEDVLSRLPGRPIYEGVYKYAYLLARKTGKPLAVSVCEGATDFAEHFSLNIHLLPPAAQNSDDVSRVEAMLADTSNHARLNRTARFLLRRGNQAELLNTALLIKHMNSLGAEAHEAFIRTLFSDPRDYYGTRDWRQQVGKFVDDVWEASAQDSLASYRSEWIAFFLHASSYARWDGRERAADLFLNSLAKAHWREALELARNAGAESVQSLLAEIEAPGEMEQ</sequence>
<comment type="caution">
    <text evidence="1">The sequence shown here is derived from an EMBL/GenBank/DDBJ whole genome shotgun (WGS) entry which is preliminary data.</text>
</comment>
<accession>A0A2T9J1W7</accession>
<organism evidence="1 2">
    <name type="scientific">Caulobacter radicis</name>
    <dbReference type="NCBI Taxonomy" id="2172650"/>
    <lineage>
        <taxon>Bacteria</taxon>
        <taxon>Pseudomonadati</taxon>
        <taxon>Pseudomonadota</taxon>
        <taxon>Alphaproteobacteria</taxon>
        <taxon>Caulobacterales</taxon>
        <taxon>Caulobacteraceae</taxon>
        <taxon>Caulobacter</taxon>
    </lineage>
</organism>
<proteinExistence type="predicted"/>
<dbReference type="AlphaFoldDB" id="A0A2T9J1W7"/>
<gene>
    <name evidence="1" type="ORF">DDF65_20965</name>
</gene>
<evidence type="ECO:0000313" key="1">
    <source>
        <dbReference type="EMBL" id="PVM74074.1"/>
    </source>
</evidence>